<accession>A0A023ZX90</accession>
<feature type="region of interest" description="Disordered" evidence="1">
    <location>
        <begin position="57"/>
        <end position="77"/>
    </location>
</feature>
<dbReference type="Gene3D" id="1.10.30.50">
    <property type="match status" value="1"/>
</dbReference>
<evidence type="ECO:0000313" key="3">
    <source>
        <dbReference type="Proteomes" id="UP000024437"/>
    </source>
</evidence>
<reference evidence="2 3" key="1">
    <citation type="submission" date="2014-03" db="EMBL/GenBank/DDBJ databases">
        <authorList>
            <person name="Bragg J."/>
            <person name="Chandler A.Y."/>
            <person name="Dehn A."/>
            <person name="Hefner M."/>
            <person name="Petersen P."/>
            <person name="Wilson J."/>
            <person name="Zeba F."/>
            <person name="Zegers G.P."/>
            <person name="Page S.T."/>
            <person name="Bradley K.W."/>
            <person name="Clarke D.Q."/>
            <person name="Lewis M.F."/>
            <person name="Barker L.P."/>
            <person name="Bailey C."/>
            <person name="Asai D.J."/>
            <person name="Garber M.L."/>
            <person name="Bowman C.A."/>
            <person name="Russell D.A."/>
            <person name="Pope W.H."/>
            <person name="Jacobs-Sera D."/>
            <person name="Hendrix R.W."/>
            <person name="Hatfull G.F."/>
        </authorList>
    </citation>
    <scope>NUCLEOTIDE SEQUENCE [LARGE SCALE GENOMIC DNA]</scope>
</reference>
<organism evidence="2 3">
    <name type="scientific">Mycobacterium phage HH92</name>
    <dbReference type="NCBI Taxonomy" id="1471543"/>
    <lineage>
        <taxon>Viruses</taxon>
        <taxon>Duplodnaviria</taxon>
        <taxon>Heunggongvirae</taxon>
        <taxon>Uroviricota</taxon>
        <taxon>Caudoviricetes</taxon>
        <taxon>Gilesvirus</taxon>
        <taxon>Gilesvirus giles</taxon>
    </lineage>
</organism>
<evidence type="ECO:0000256" key="1">
    <source>
        <dbReference type="SAM" id="MobiDB-lite"/>
    </source>
</evidence>
<proteinExistence type="predicted"/>
<dbReference type="Proteomes" id="UP000024437">
    <property type="component" value="Genome"/>
</dbReference>
<sequence>MPNRSGGVRKTTTQKGLGHDHQENRRRLLTRHTDGRPCWWCGKPMFKQADRNWDGHALEADHSKSRSRHGNSRADRLLHKTCNIQRGDGTHDDQRPTLIAAVQQTPTDTADLGALALPWPDTWTTEATT</sequence>
<dbReference type="EMBL" id="KJ538722">
    <property type="protein sequence ID" value="AHY84267.1"/>
    <property type="molecule type" value="Genomic_DNA"/>
</dbReference>
<gene>
    <name evidence="2" type="primary">82</name>
    <name evidence="2" type="ORF">PBI_HH92_82</name>
</gene>
<evidence type="ECO:0008006" key="4">
    <source>
        <dbReference type="Google" id="ProtNLM"/>
    </source>
</evidence>
<evidence type="ECO:0000313" key="2">
    <source>
        <dbReference type="EMBL" id="AHY84267.1"/>
    </source>
</evidence>
<feature type="compositionally biased region" description="Basic and acidic residues" evidence="1">
    <location>
        <begin position="17"/>
        <end position="29"/>
    </location>
</feature>
<protein>
    <recommendedName>
        <fullName evidence="4">HNH endonuclease</fullName>
    </recommendedName>
</protein>
<name>A0A023ZX90_9CAUD</name>
<feature type="region of interest" description="Disordered" evidence="1">
    <location>
        <begin position="1"/>
        <end position="29"/>
    </location>
</feature>